<reference evidence="13 14" key="1">
    <citation type="submission" date="2020-07" db="EMBL/GenBank/DDBJ databases">
        <title>Sequencing the genomes of 1000 actinobacteria strains.</title>
        <authorList>
            <person name="Klenk H.-P."/>
        </authorList>
    </citation>
    <scope>NUCLEOTIDE SEQUENCE [LARGE SCALE GENOMIC DNA]</scope>
    <source>
        <strain evidence="13 14">DSM 45975</strain>
    </source>
</reference>
<accession>A0A839E2I5</accession>
<evidence type="ECO:0000256" key="4">
    <source>
        <dbReference type="ARBA" id="ARBA00022485"/>
    </source>
</evidence>
<dbReference type="PANTHER" id="PTHR38839">
    <property type="entry name" value="TRANSCRIPTIONAL REGULATOR WHID-RELATED"/>
    <property type="match status" value="1"/>
</dbReference>
<evidence type="ECO:0000256" key="9">
    <source>
        <dbReference type="ARBA" id="ARBA00023125"/>
    </source>
</evidence>
<dbReference type="RefSeq" id="WP_328796609.1">
    <property type="nucleotide sequence ID" value="NZ_JACGWZ010000007.1"/>
</dbReference>
<evidence type="ECO:0000256" key="2">
    <source>
        <dbReference type="ARBA" id="ARBA00004496"/>
    </source>
</evidence>
<keyword evidence="8" id="KW-0805">Transcription regulation</keyword>
<organism evidence="13 14">
    <name type="scientific">Halosaccharopolyspora lacisalsi</name>
    <dbReference type="NCBI Taxonomy" id="1000566"/>
    <lineage>
        <taxon>Bacteria</taxon>
        <taxon>Bacillati</taxon>
        <taxon>Actinomycetota</taxon>
        <taxon>Actinomycetes</taxon>
        <taxon>Pseudonocardiales</taxon>
        <taxon>Pseudonocardiaceae</taxon>
        <taxon>Halosaccharopolyspora</taxon>
    </lineage>
</organism>
<comment type="similarity">
    <text evidence="3">Belongs to the WhiB family.</text>
</comment>
<keyword evidence="10" id="KW-1015">Disulfide bond</keyword>
<dbReference type="GO" id="GO:0046872">
    <property type="term" value="F:metal ion binding"/>
    <property type="evidence" value="ECO:0007669"/>
    <property type="project" value="UniProtKB-KW"/>
</dbReference>
<evidence type="ECO:0000256" key="7">
    <source>
        <dbReference type="ARBA" id="ARBA00023014"/>
    </source>
</evidence>
<dbReference type="GO" id="GO:0051539">
    <property type="term" value="F:4 iron, 4 sulfur cluster binding"/>
    <property type="evidence" value="ECO:0007669"/>
    <property type="project" value="UniProtKB-KW"/>
</dbReference>
<dbReference type="GO" id="GO:0005737">
    <property type="term" value="C:cytoplasm"/>
    <property type="evidence" value="ECO:0007669"/>
    <property type="project" value="UniProtKB-SubCell"/>
</dbReference>
<keyword evidence="14" id="KW-1185">Reference proteome</keyword>
<evidence type="ECO:0000256" key="5">
    <source>
        <dbReference type="ARBA" id="ARBA00022723"/>
    </source>
</evidence>
<feature type="domain" description="4Fe-4S Wbl-type" evidence="12">
    <location>
        <begin position="31"/>
        <end position="92"/>
    </location>
</feature>
<comment type="caution">
    <text evidence="13">The sequence shown here is derived from an EMBL/GenBank/DDBJ whole genome shotgun (WGS) entry which is preliminary data.</text>
</comment>
<dbReference type="EMBL" id="JACGWZ010000007">
    <property type="protein sequence ID" value="MBA8827089.1"/>
    <property type="molecule type" value="Genomic_DNA"/>
</dbReference>
<gene>
    <name evidence="13" type="ORF">FHX42_004473</name>
</gene>
<evidence type="ECO:0000256" key="11">
    <source>
        <dbReference type="ARBA" id="ARBA00023163"/>
    </source>
</evidence>
<evidence type="ECO:0000259" key="12">
    <source>
        <dbReference type="PROSITE" id="PS51674"/>
    </source>
</evidence>
<evidence type="ECO:0000256" key="6">
    <source>
        <dbReference type="ARBA" id="ARBA00023004"/>
    </source>
</evidence>
<proteinExistence type="inferred from homology"/>
<comment type="cofactor">
    <cofactor evidence="1">
        <name>[4Fe-4S] cluster</name>
        <dbReference type="ChEBI" id="CHEBI:49883"/>
    </cofactor>
</comment>
<sequence>MSTAQQRLHREDTLFQLLNRLPGEDFGQQPACASDEVDPELFFPVSDQAQQQIAAAKRVCASCPVRQACLQFALHSDVEGLWGATTQQERKRLRREDSVAVAA</sequence>
<dbReference type="Pfam" id="PF02467">
    <property type="entry name" value="Whib"/>
    <property type="match status" value="1"/>
</dbReference>
<keyword evidence="6" id="KW-0408">Iron</keyword>
<dbReference type="InterPro" id="IPR034768">
    <property type="entry name" value="4FE4S_WBL"/>
</dbReference>
<evidence type="ECO:0000256" key="8">
    <source>
        <dbReference type="ARBA" id="ARBA00023015"/>
    </source>
</evidence>
<comment type="subcellular location">
    <subcellularLocation>
        <location evidence="2">Cytoplasm</location>
    </subcellularLocation>
</comment>
<dbReference type="Proteomes" id="UP000569329">
    <property type="component" value="Unassembled WGS sequence"/>
</dbReference>
<name>A0A839E2I5_9PSEU</name>
<evidence type="ECO:0000256" key="10">
    <source>
        <dbReference type="ARBA" id="ARBA00023157"/>
    </source>
</evidence>
<keyword evidence="4" id="KW-0004">4Fe-4S</keyword>
<dbReference type="InterPro" id="IPR003482">
    <property type="entry name" value="Whib"/>
</dbReference>
<dbReference type="AlphaFoldDB" id="A0A839E2I5"/>
<evidence type="ECO:0000256" key="3">
    <source>
        <dbReference type="ARBA" id="ARBA00006597"/>
    </source>
</evidence>
<dbReference type="GO" id="GO:0003677">
    <property type="term" value="F:DNA binding"/>
    <property type="evidence" value="ECO:0007669"/>
    <property type="project" value="UniProtKB-KW"/>
</dbReference>
<dbReference type="GO" id="GO:0045454">
    <property type="term" value="P:cell redox homeostasis"/>
    <property type="evidence" value="ECO:0007669"/>
    <property type="project" value="TreeGrafter"/>
</dbReference>
<keyword evidence="11" id="KW-0804">Transcription</keyword>
<keyword evidence="5" id="KW-0479">Metal-binding</keyword>
<dbReference type="PROSITE" id="PS51674">
    <property type="entry name" value="4FE4S_WBL"/>
    <property type="match status" value="1"/>
</dbReference>
<dbReference type="GO" id="GO:0047134">
    <property type="term" value="F:protein-disulfide reductase [NAD(P)H] activity"/>
    <property type="evidence" value="ECO:0007669"/>
    <property type="project" value="TreeGrafter"/>
</dbReference>
<evidence type="ECO:0000313" key="13">
    <source>
        <dbReference type="EMBL" id="MBA8827089.1"/>
    </source>
</evidence>
<keyword evidence="9" id="KW-0238">DNA-binding</keyword>
<protein>
    <recommendedName>
        <fullName evidence="12">4Fe-4S Wbl-type domain-containing protein</fullName>
    </recommendedName>
</protein>
<keyword evidence="7" id="KW-0411">Iron-sulfur</keyword>
<evidence type="ECO:0000313" key="14">
    <source>
        <dbReference type="Proteomes" id="UP000569329"/>
    </source>
</evidence>
<evidence type="ECO:0000256" key="1">
    <source>
        <dbReference type="ARBA" id="ARBA00001966"/>
    </source>
</evidence>
<dbReference type="GO" id="GO:0045892">
    <property type="term" value="P:negative regulation of DNA-templated transcription"/>
    <property type="evidence" value="ECO:0007669"/>
    <property type="project" value="TreeGrafter"/>
</dbReference>